<name>A0A2K8TB90_9NOSO</name>
<protein>
    <submittedName>
        <fullName evidence="2">Uncharacterized protein</fullName>
    </submittedName>
</protein>
<proteinExistence type="predicted"/>
<geneLocation type="plasmid" evidence="3">
    <name>pnfsy08</name>
</geneLocation>
<feature type="compositionally biased region" description="Polar residues" evidence="1">
    <location>
        <begin position="47"/>
        <end position="58"/>
    </location>
</feature>
<accession>A0A2K8TB90</accession>
<dbReference type="AlphaFoldDB" id="A0A2K8TB90"/>
<reference evidence="2 3" key="1">
    <citation type="submission" date="2017-11" db="EMBL/GenBank/DDBJ databases">
        <title>Complete genome of a free-living desiccation-tolerant cyanobacterium and its photosynthetic adaptation to extreme terrestrial habitat.</title>
        <authorList>
            <person name="Shang J."/>
        </authorList>
    </citation>
    <scope>NUCLEOTIDE SEQUENCE [LARGE SCALE GENOMIC DNA]</scope>
    <source>
        <strain evidence="2 3">CCNUN1</strain>
        <plasmid evidence="3">pnfsy08</plasmid>
    </source>
</reference>
<keyword evidence="2" id="KW-0614">Plasmid</keyword>
<organism evidence="2 3">
    <name type="scientific">Nostoc flagelliforme CCNUN1</name>
    <dbReference type="NCBI Taxonomy" id="2038116"/>
    <lineage>
        <taxon>Bacteria</taxon>
        <taxon>Bacillati</taxon>
        <taxon>Cyanobacteriota</taxon>
        <taxon>Cyanophyceae</taxon>
        <taxon>Nostocales</taxon>
        <taxon>Nostocaceae</taxon>
        <taxon>Nostoc</taxon>
    </lineage>
</organism>
<dbReference type="Proteomes" id="UP000232003">
    <property type="component" value="Plasmid pNFSY08"/>
</dbReference>
<sequence>MLAQMARYSVTIRFTLVLKQQQKLGVNGFIKSGKAVNSFGGNPSRKALSSYQQQSYHP</sequence>
<gene>
    <name evidence="2" type="ORF">COO91_11212</name>
</gene>
<dbReference type="EMBL" id="CP024793">
    <property type="protein sequence ID" value="AUB44957.1"/>
    <property type="molecule type" value="Genomic_DNA"/>
</dbReference>
<dbReference type="KEGG" id="nfl:COO91_11212"/>
<evidence type="ECO:0000313" key="2">
    <source>
        <dbReference type="EMBL" id="AUB44957.1"/>
    </source>
</evidence>
<evidence type="ECO:0000313" key="3">
    <source>
        <dbReference type="Proteomes" id="UP000232003"/>
    </source>
</evidence>
<evidence type="ECO:0000256" key="1">
    <source>
        <dbReference type="SAM" id="MobiDB-lite"/>
    </source>
</evidence>
<keyword evidence="3" id="KW-1185">Reference proteome</keyword>
<feature type="region of interest" description="Disordered" evidence="1">
    <location>
        <begin position="37"/>
        <end position="58"/>
    </location>
</feature>